<name>A0A9P0H9G6_NEZVI</name>
<feature type="compositionally biased region" description="Low complexity" evidence="1">
    <location>
        <begin position="824"/>
        <end position="835"/>
    </location>
</feature>
<evidence type="ECO:0000313" key="4">
    <source>
        <dbReference type="Proteomes" id="UP001152798"/>
    </source>
</evidence>
<sequence length="1229" mass="139308">MDPVGSWSAYAASYNRLANASSFQSPPSSDLHHHMGTGVQAAPSTTTQLLAAHATSSLASSAASPFNPTGFLSPPPVGYDAVFPPLFHQKAHYGIQHRPLKQPEADAYNQMASNNFFEQRDTPSLAWSQNSAQLPSPFGILPHESVVPNSGVSAKTYENFNAHFAAAQSLNQFNSQISDYKNVPFIDPKKRPLSPISKPPVSTPFYQQTFPPTESNLNYRQSDYSVRSFQNGNLQQACSLPPSIPQGKEHRILQPVRPQFPTQRNEKLNFTPPKQSFQKVPNKVYESEKRVEHDSQSSPISFAMMDAQRTYLTPKPRNQPFQNIPNQQNYRFPMTPESDYQRSKSTESFGSTSSNPDCTIGLPRRPSPLQAHVSPNNAPSPVYPMYNSPLTTISSPSPVQHETCFNKHSDITPPLDVSVSRSSVPYNSVITRSDVRFDRQDYSRQPWDDRRRYSGYENSNGQNRQQYYDPSPQVNLQDLSSCRGDPMSLVKTLQQQQPEKVSEDKSKKKPKSIDKSSDVDYFPRVPPPAHHNANQSNQNGYYDSERWNLAPPPSKIFPSSPVSYGPQPPISSNIPNQHQSLMVPHPALPLPYFPSLPYVPQSQPAEEAVDTEIETEQPKVIVPNIEEELRCLLNDCENEEVIPIKKLPLNPDTSFMSSFVRYLHGEKESSPPNLRPVRRIMKPKIFQQTELNMNEVDNCIPAPVVEFPSDPQDDPRYFPLPKSSDKRSFDSSDSDGDNSFAFNSKVDKKVETPPPTPPVDKEVSTFKEDPIPKSEGRKKKKKKKDRQRKHLDKEAHHDPPRPRRETSLRKAKELSVPLLGELANNSSDMSNSDSDPVWVPPEKSPNDKKILKKSRLPRKQLAKSISDGSSDEDDVPLAKRTNRKKRKKSNSPKKNIQAIKKASLPQIITAAKPSNYSSSKSNQLPFNIGDFVVLKTDLVLRHPPLWRVKEKTMLQKFNHFMKNGFPLYKNLPCFTGWSPESKNVYVGVTVKVVSTIKHDMVVQLLSCDIQEFNAEEKAIIETIIDMTQNYQDYFEVYVQTLFSQALDANFLIEIFQEKDEYFLSNVRTVDDYVRELEKRLTSLLDWDEKFISAVEQYPSYNSYPRSGTICHCGAFGFCQLIISGVPYDKDTLQKRNEPESSLEAVICRDCLTKIEVLHKLCHFKCSLYTLCEERVKEKREAEPGKDTTVILNDLLADDIWLNQIFRSIQKEWGHAEVMIEKASKALTEN</sequence>
<feature type="region of interest" description="Disordered" evidence="1">
    <location>
        <begin position="20"/>
        <end position="43"/>
    </location>
</feature>
<dbReference type="Pfam" id="PF13926">
    <property type="entry name" value="DUF4211"/>
    <property type="match status" value="1"/>
</dbReference>
<feature type="compositionally biased region" description="Basic and acidic residues" evidence="1">
    <location>
        <begin position="441"/>
        <end position="454"/>
    </location>
</feature>
<dbReference type="AlphaFoldDB" id="A0A9P0H9G6"/>
<dbReference type="InterPro" id="IPR025451">
    <property type="entry name" value="DUF4211"/>
</dbReference>
<feature type="compositionally biased region" description="Polar residues" evidence="1">
    <location>
        <begin position="532"/>
        <end position="541"/>
    </location>
</feature>
<dbReference type="PANTHER" id="PTHR14689:SF0">
    <property type="entry name" value="COILED-COIL DOMAIN-CONTAINING PROTEIN 82"/>
    <property type="match status" value="1"/>
</dbReference>
<gene>
    <name evidence="3" type="ORF">NEZAVI_LOCUS7621</name>
</gene>
<evidence type="ECO:0000259" key="2">
    <source>
        <dbReference type="Pfam" id="PF13926"/>
    </source>
</evidence>
<keyword evidence="4" id="KW-1185">Reference proteome</keyword>
<accession>A0A9P0H9G6</accession>
<feature type="compositionally biased region" description="Basic residues" evidence="1">
    <location>
        <begin position="850"/>
        <end position="861"/>
    </location>
</feature>
<feature type="compositionally biased region" description="Polar residues" evidence="1">
    <location>
        <begin position="456"/>
        <end position="480"/>
    </location>
</feature>
<feature type="compositionally biased region" description="Basic and acidic residues" evidence="1">
    <location>
        <begin position="791"/>
        <end position="813"/>
    </location>
</feature>
<evidence type="ECO:0000313" key="3">
    <source>
        <dbReference type="EMBL" id="CAH1397867.1"/>
    </source>
</evidence>
<proteinExistence type="predicted"/>
<feature type="domain" description="DUF4211" evidence="2">
    <location>
        <begin position="1019"/>
        <end position="1132"/>
    </location>
</feature>
<feature type="region of interest" description="Disordered" evidence="1">
    <location>
        <begin position="393"/>
        <end position="420"/>
    </location>
</feature>
<feature type="compositionally biased region" description="Basic and acidic residues" evidence="1">
    <location>
        <begin position="759"/>
        <end position="775"/>
    </location>
</feature>
<feature type="region of interest" description="Disordered" evidence="1">
    <location>
        <begin position="314"/>
        <end position="358"/>
    </location>
</feature>
<feature type="compositionally biased region" description="Basic residues" evidence="1">
    <location>
        <begin position="776"/>
        <end position="790"/>
    </location>
</feature>
<dbReference type="Proteomes" id="UP001152798">
    <property type="component" value="Chromosome 4"/>
</dbReference>
<dbReference type="GO" id="GO:0005634">
    <property type="term" value="C:nucleus"/>
    <property type="evidence" value="ECO:0007669"/>
    <property type="project" value="TreeGrafter"/>
</dbReference>
<feature type="compositionally biased region" description="Basic and acidic residues" evidence="1">
    <location>
        <begin position="500"/>
        <end position="518"/>
    </location>
</feature>
<feature type="region of interest" description="Disordered" evidence="1">
    <location>
        <begin position="704"/>
        <end position="898"/>
    </location>
</feature>
<dbReference type="OrthoDB" id="21499at2759"/>
<feature type="compositionally biased region" description="Low complexity" evidence="1">
    <location>
        <begin position="316"/>
        <end position="329"/>
    </location>
</feature>
<evidence type="ECO:0000256" key="1">
    <source>
        <dbReference type="SAM" id="MobiDB-lite"/>
    </source>
</evidence>
<organism evidence="3 4">
    <name type="scientific">Nezara viridula</name>
    <name type="common">Southern green stink bug</name>
    <name type="synonym">Cimex viridulus</name>
    <dbReference type="NCBI Taxonomy" id="85310"/>
    <lineage>
        <taxon>Eukaryota</taxon>
        <taxon>Metazoa</taxon>
        <taxon>Ecdysozoa</taxon>
        <taxon>Arthropoda</taxon>
        <taxon>Hexapoda</taxon>
        <taxon>Insecta</taxon>
        <taxon>Pterygota</taxon>
        <taxon>Neoptera</taxon>
        <taxon>Paraneoptera</taxon>
        <taxon>Hemiptera</taxon>
        <taxon>Heteroptera</taxon>
        <taxon>Panheteroptera</taxon>
        <taxon>Pentatomomorpha</taxon>
        <taxon>Pentatomoidea</taxon>
        <taxon>Pentatomidae</taxon>
        <taxon>Pentatominae</taxon>
        <taxon>Nezara</taxon>
    </lineage>
</organism>
<feature type="compositionally biased region" description="Basic residues" evidence="1">
    <location>
        <begin position="880"/>
        <end position="891"/>
    </location>
</feature>
<dbReference type="EMBL" id="OV725080">
    <property type="protein sequence ID" value="CAH1397867.1"/>
    <property type="molecule type" value="Genomic_DNA"/>
</dbReference>
<dbReference type="PANTHER" id="PTHR14689">
    <property type="entry name" value="PHORBOL-ESTER_DAG-TYPE DOMAIN-CONTAINING PROTEIN"/>
    <property type="match status" value="1"/>
</dbReference>
<feature type="region of interest" description="Disordered" evidence="1">
    <location>
        <begin position="441"/>
        <end position="549"/>
    </location>
</feature>
<protein>
    <recommendedName>
        <fullName evidence="2">DUF4211 domain-containing protein</fullName>
    </recommendedName>
</protein>
<reference evidence="3" key="1">
    <citation type="submission" date="2022-01" db="EMBL/GenBank/DDBJ databases">
        <authorList>
            <person name="King R."/>
        </authorList>
    </citation>
    <scope>NUCLEOTIDE SEQUENCE</scope>
</reference>